<dbReference type="Pfam" id="PF07479">
    <property type="entry name" value="NAD_Gly3P_dh_C"/>
    <property type="match status" value="1"/>
</dbReference>
<dbReference type="InterPro" id="IPR008927">
    <property type="entry name" value="6-PGluconate_DH-like_C_sf"/>
</dbReference>
<feature type="binding site" evidence="13">
    <location>
        <position position="136"/>
    </location>
    <ligand>
        <name>sn-glycerol 3-phosphate</name>
        <dbReference type="ChEBI" id="CHEBI:57597"/>
    </ligand>
</feature>
<dbReference type="AlphaFoldDB" id="A0A084SE86"/>
<feature type="binding site" evidence="15">
    <location>
        <position position="105"/>
    </location>
    <ligand>
        <name>substrate</name>
    </ligand>
</feature>
<evidence type="ECO:0000256" key="17">
    <source>
        <dbReference type="RuleBase" id="RU000437"/>
    </source>
</evidence>
<accession>A0A084SE86</accession>
<evidence type="ECO:0000259" key="18">
    <source>
        <dbReference type="Pfam" id="PF01210"/>
    </source>
</evidence>
<comment type="pathway">
    <text evidence="13">Membrane lipid metabolism; glycerophospholipid metabolism.</text>
</comment>
<dbReference type="FunFam" id="3.40.50.720:FF:000019">
    <property type="entry name" value="Glycerol-3-phosphate dehydrogenase [NAD(P)+]"/>
    <property type="match status" value="1"/>
</dbReference>
<feature type="binding site" evidence="13">
    <location>
        <position position="281"/>
    </location>
    <ligand>
        <name>NADPH</name>
        <dbReference type="ChEBI" id="CHEBI:57783"/>
    </ligand>
</feature>
<evidence type="ECO:0000256" key="10">
    <source>
        <dbReference type="ARBA" id="ARBA00066687"/>
    </source>
</evidence>
<dbReference type="UniPathway" id="UPA00940"/>
<keyword evidence="7 13" id="KW-0594">Phospholipid biosynthesis</keyword>
<keyword evidence="3 13" id="KW-0521">NADP</keyword>
<evidence type="ECO:0000256" key="14">
    <source>
        <dbReference type="PIRSR" id="PIRSR000114-1"/>
    </source>
</evidence>
<dbReference type="PANTHER" id="PTHR11728">
    <property type="entry name" value="GLYCEROL-3-PHOSPHATE DEHYDROGENASE"/>
    <property type="match status" value="1"/>
</dbReference>
<dbReference type="EMBL" id="JPMI01000424">
    <property type="protein sequence ID" value="KFA86771.1"/>
    <property type="molecule type" value="Genomic_DNA"/>
</dbReference>
<dbReference type="Gene3D" id="3.40.50.720">
    <property type="entry name" value="NAD(P)-binding Rossmann-like Domain"/>
    <property type="match status" value="1"/>
</dbReference>
<dbReference type="GO" id="GO:0046167">
    <property type="term" value="P:glycerol-3-phosphate biosynthetic process"/>
    <property type="evidence" value="ECO:0007669"/>
    <property type="project" value="UniProtKB-UniRule"/>
</dbReference>
<evidence type="ECO:0000256" key="4">
    <source>
        <dbReference type="ARBA" id="ARBA00023002"/>
    </source>
</evidence>
<evidence type="ECO:0000256" key="13">
    <source>
        <dbReference type="HAMAP-Rule" id="MF_00394"/>
    </source>
</evidence>
<feature type="binding site" evidence="13">
    <location>
        <position position="254"/>
    </location>
    <ligand>
        <name>sn-glycerol 3-phosphate</name>
        <dbReference type="ChEBI" id="CHEBI:57597"/>
    </ligand>
</feature>
<dbReference type="PANTHER" id="PTHR11728:SF1">
    <property type="entry name" value="GLYCEROL-3-PHOSPHATE DEHYDROGENASE [NAD(+)] 2, CHLOROPLASTIC"/>
    <property type="match status" value="1"/>
</dbReference>
<keyword evidence="13" id="KW-0547">Nucleotide-binding</keyword>
<dbReference type="PIRSF" id="PIRSF000114">
    <property type="entry name" value="Glycerol-3-P_dh"/>
    <property type="match status" value="1"/>
</dbReference>
<dbReference type="GO" id="GO:0005975">
    <property type="term" value="P:carbohydrate metabolic process"/>
    <property type="evidence" value="ECO:0007669"/>
    <property type="project" value="InterPro"/>
</dbReference>
<evidence type="ECO:0000256" key="11">
    <source>
        <dbReference type="ARBA" id="ARBA00069372"/>
    </source>
</evidence>
<sequence>MRASVIGSGSFGTALANVLAVNCEQVGLWGRDAALADAINTRHENAGYLPGIPISPRVQATTDLKTALEGSELVVLATPSHATRQVISQALPYLPRHAPLVTVAKGIENETLLTMTELLEDCLPEEHHPYIAVLSGPSFAKELAQRMPTVVTIASHWHKVAVRCQKALQTETFRSYTSNDVVGVQYGGALKNVIAIAAGIADGLGMGHNARAAIITRGLAEITRLAVRKGGNPLTLSGLSGMGDLVLTCTGELSRNRHVGMELGRGRSLQEILGDMKQVAEGVKTAKSARDLSREVGVELPICDQVYAIAYEGKSARAAVVELMTRQPKSELV</sequence>
<dbReference type="GO" id="GO:0006650">
    <property type="term" value="P:glycerophospholipid metabolic process"/>
    <property type="evidence" value="ECO:0007669"/>
    <property type="project" value="UniProtKB-UniRule"/>
</dbReference>
<keyword evidence="6 13" id="KW-0443">Lipid metabolism</keyword>
<feature type="binding site" evidence="13">
    <location>
        <position position="140"/>
    </location>
    <ligand>
        <name>NADPH</name>
        <dbReference type="ChEBI" id="CHEBI:57783"/>
    </ligand>
</feature>
<keyword evidence="13" id="KW-0963">Cytoplasm</keyword>
<feature type="binding site" evidence="13">
    <location>
        <position position="105"/>
    </location>
    <ligand>
        <name>sn-glycerol 3-phosphate</name>
        <dbReference type="ChEBI" id="CHEBI:57597"/>
    </ligand>
</feature>
<evidence type="ECO:0000256" key="15">
    <source>
        <dbReference type="PIRSR" id="PIRSR000114-2"/>
    </source>
</evidence>
<dbReference type="GO" id="GO:0008654">
    <property type="term" value="P:phospholipid biosynthetic process"/>
    <property type="evidence" value="ECO:0007669"/>
    <property type="project" value="UniProtKB-KW"/>
</dbReference>
<dbReference type="SUPFAM" id="SSF48179">
    <property type="entry name" value="6-phosphogluconate dehydrogenase C-terminal domain-like"/>
    <property type="match status" value="1"/>
</dbReference>
<evidence type="ECO:0000259" key="19">
    <source>
        <dbReference type="Pfam" id="PF07479"/>
    </source>
</evidence>
<feature type="binding site" evidence="16">
    <location>
        <position position="255"/>
    </location>
    <ligand>
        <name>NAD(+)</name>
        <dbReference type="ChEBI" id="CHEBI:57540"/>
    </ligand>
</feature>
<organism evidence="20 21">
    <name type="scientific">Archangium violaceum Cb vi76</name>
    <dbReference type="NCBI Taxonomy" id="1406225"/>
    <lineage>
        <taxon>Bacteria</taxon>
        <taxon>Pseudomonadati</taxon>
        <taxon>Myxococcota</taxon>
        <taxon>Myxococcia</taxon>
        <taxon>Myxococcales</taxon>
        <taxon>Cystobacterineae</taxon>
        <taxon>Archangiaceae</taxon>
        <taxon>Archangium</taxon>
    </lineage>
</organism>
<feature type="binding site" evidence="13">
    <location>
        <position position="255"/>
    </location>
    <ligand>
        <name>sn-glycerol 3-phosphate</name>
        <dbReference type="ChEBI" id="CHEBI:57597"/>
    </ligand>
</feature>
<feature type="binding site" evidence="13">
    <location>
        <position position="105"/>
    </location>
    <ligand>
        <name>NADPH</name>
        <dbReference type="ChEBI" id="CHEBI:57783"/>
    </ligand>
</feature>
<comment type="caution">
    <text evidence="13">Lacks conserved residue(s) required for the propagation of feature annotation.</text>
</comment>
<evidence type="ECO:0000256" key="8">
    <source>
        <dbReference type="ARBA" id="ARBA00023264"/>
    </source>
</evidence>
<feature type="domain" description="Glycerol-3-phosphate dehydrogenase NAD-dependent N-terminal" evidence="18">
    <location>
        <begin position="4"/>
        <end position="159"/>
    </location>
</feature>
<feature type="binding site" evidence="13">
    <location>
        <position position="138"/>
    </location>
    <ligand>
        <name>sn-glycerol 3-phosphate</name>
        <dbReference type="ChEBI" id="CHEBI:57597"/>
    </ligand>
</feature>
<feature type="binding site" evidence="13">
    <location>
        <position position="31"/>
    </location>
    <ligand>
        <name>NADPH</name>
        <dbReference type="ChEBI" id="CHEBI:57783"/>
    </ligand>
</feature>
<evidence type="ECO:0000313" key="20">
    <source>
        <dbReference type="EMBL" id="KFA86771.1"/>
    </source>
</evidence>
<dbReference type="GO" id="GO:0046168">
    <property type="term" value="P:glycerol-3-phosphate catabolic process"/>
    <property type="evidence" value="ECO:0007669"/>
    <property type="project" value="InterPro"/>
</dbReference>
<comment type="function">
    <text evidence="13">Catalyzes the reduction of the glycolytic intermediate dihydroxyacetone phosphate (DHAP) to sn-glycerol 3-phosphate (G3P), the key precursor for phospholipid synthesis.</text>
</comment>
<dbReference type="Pfam" id="PF01210">
    <property type="entry name" value="NAD_Gly3P_dh_N"/>
    <property type="match status" value="1"/>
</dbReference>
<feature type="binding site" evidence="16">
    <location>
        <begin position="7"/>
        <end position="12"/>
    </location>
    <ligand>
        <name>NAD(+)</name>
        <dbReference type="ChEBI" id="CHEBI:57540"/>
    </ligand>
</feature>
<dbReference type="HAMAP" id="MF_00394">
    <property type="entry name" value="NAD_Glyc3P_dehydrog"/>
    <property type="match status" value="1"/>
</dbReference>
<evidence type="ECO:0000313" key="21">
    <source>
        <dbReference type="Proteomes" id="UP000028547"/>
    </source>
</evidence>
<dbReference type="InterPro" id="IPR006168">
    <property type="entry name" value="G3P_DH_NAD-dep"/>
</dbReference>
<dbReference type="GO" id="GO:0141153">
    <property type="term" value="F:glycerol-3-phosphate dehydrogenase (NADP+) activity"/>
    <property type="evidence" value="ECO:0007669"/>
    <property type="project" value="RHEA"/>
</dbReference>
<dbReference type="GO" id="GO:0005829">
    <property type="term" value="C:cytosol"/>
    <property type="evidence" value="ECO:0007669"/>
    <property type="project" value="TreeGrafter"/>
</dbReference>
<feature type="binding site" evidence="13">
    <location>
        <position position="279"/>
    </location>
    <ligand>
        <name>NADPH</name>
        <dbReference type="ChEBI" id="CHEBI:57783"/>
    </ligand>
</feature>
<evidence type="ECO:0000256" key="3">
    <source>
        <dbReference type="ARBA" id="ARBA00022857"/>
    </source>
</evidence>
<feature type="binding site" evidence="13">
    <location>
        <position position="256"/>
    </location>
    <ligand>
        <name>sn-glycerol 3-phosphate</name>
        <dbReference type="ChEBI" id="CHEBI:57597"/>
    </ligand>
</feature>
<keyword evidence="2 13" id="KW-0444">Lipid biosynthesis</keyword>
<name>A0A084SE86_9BACT</name>
<feature type="binding site" evidence="13">
    <location>
        <position position="244"/>
    </location>
    <ligand>
        <name>sn-glycerol 3-phosphate</name>
        <dbReference type="ChEBI" id="CHEBI:57597"/>
    </ligand>
</feature>
<evidence type="ECO:0000256" key="16">
    <source>
        <dbReference type="PIRSR" id="PIRSR000114-3"/>
    </source>
</evidence>
<comment type="caution">
    <text evidence="20">The sequence shown here is derived from an EMBL/GenBank/DDBJ whole genome shotgun (WGS) entry which is preliminary data.</text>
</comment>
<comment type="subcellular location">
    <subcellularLocation>
        <location evidence="13">Cytoplasm</location>
    </subcellularLocation>
</comment>
<keyword evidence="5 13" id="KW-0520">NAD</keyword>
<evidence type="ECO:0000256" key="9">
    <source>
        <dbReference type="ARBA" id="ARBA00052716"/>
    </source>
</evidence>
<dbReference type="SUPFAM" id="SSF51735">
    <property type="entry name" value="NAD(P)-binding Rossmann-fold domains"/>
    <property type="match status" value="1"/>
</dbReference>
<dbReference type="FunFam" id="1.10.1040.10:FF:000001">
    <property type="entry name" value="Glycerol-3-phosphate dehydrogenase [NAD(P)+]"/>
    <property type="match status" value="1"/>
</dbReference>
<dbReference type="InterPro" id="IPR036291">
    <property type="entry name" value="NAD(P)-bd_dom_sf"/>
</dbReference>
<feature type="binding site" evidence="13">
    <location>
        <position position="191"/>
    </location>
    <ligand>
        <name>sn-glycerol 3-phosphate</name>
        <dbReference type="ChEBI" id="CHEBI:57597"/>
    </ligand>
</feature>
<evidence type="ECO:0000256" key="5">
    <source>
        <dbReference type="ARBA" id="ARBA00023027"/>
    </source>
</evidence>
<feature type="binding site" evidence="15">
    <location>
        <begin position="255"/>
        <end position="256"/>
    </location>
    <ligand>
        <name>substrate</name>
    </ligand>
</feature>
<dbReference type="RefSeq" id="WP_043414645.1">
    <property type="nucleotide sequence ID" value="NZ_JPMI01000424.1"/>
</dbReference>
<dbReference type="PRINTS" id="PR00077">
    <property type="entry name" value="GPDHDRGNASE"/>
</dbReference>
<gene>
    <name evidence="13" type="primary">gpsA</name>
    <name evidence="20" type="ORF">Q664_52185</name>
</gene>
<dbReference type="GO" id="GO:0051287">
    <property type="term" value="F:NAD binding"/>
    <property type="evidence" value="ECO:0007669"/>
    <property type="project" value="InterPro"/>
</dbReference>
<dbReference type="GO" id="GO:0141152">
    <property type="term" value="F:glycerol-3-phosphate dehydrogenase (NAD+) activity"/>
    <property type="evidence" value="ECO:0007669"/>
    <property type="project" value="RHEA"/>
</dbReference>
<dbReference type="NCBIfam" id="NF000940">
    <property type="entry name" value="PRK00094.1-2"/>
    <property type="match status" value="1"/>
</dbReference>
<evidence type="ECO:0000256" key="12">
    <source>
        <dbReference type="ARBA" id="ARBA00080511"/>
    </source>
</evidence>
<reference evidence="20 21" key="1">
    <citation type="submission" date="2014-07" db="EMBL/GenBank/DDBJ databases">
        <title>Draft Genome Sequence of Gephyronic Acid Producer, Cystobacter violaceus Strain Cb vi76.</title>
        <authorList>
            <person name="Stevens D.C."/>
            <person name="Young J."/>
            <person name="Carmichael R."/>
            <person name="Tan J."/>
            <person name="Taylor R.E."/>
        </authorList>
    </citation>
    <scope>NUCLEOTIDE SEQUENCE [LARGE SCALE GENOMIC DNA]</scope>
    <source>
        <strain evidence="20 21">Cb vi76</strain>
    </source>
</reference>
<evidence type="ECO:0000256" key="6">
    <source>
        <dbReference type="ARBA" id="ARBA00023098"/>
    </source>
</evidence>
<dbReference type="EC" id="1.1.1.94" evidence="10 13"/>
<feature type="active site" description="Proton acceptor" evidence="13 14">
    <location>
        <position position="191"/>
    </location>
</feature>
<comment type="catalytic activity">
    <reaction evidence="9">
        <text>sn-glycerol 3-phosphate + NADP(+) = dihydroxyacetone phosphate + NADPH + H(+)</text>
        <dbReference type="Rhea" id="RHEA:11096"/>
        <dbReference type="ChEBI" id="CHEBI:15378"/>
        <dbReference type="ChEBI" id="CHEBI:57597"/>
        <dbReference type="ChEBI" id="CHEBI:57642"/>
        <dbReference type="ChEBI" id="CHEBI:57783"/>
        <dbReference type="ChEBI" id="CHEBI:58349"/>
        <dbReference type="EC" id="1.1.1.94"/>
    </reaction>
    <physiologicalReaction direction="right-to-left" evidence="9">
        <dbReference type="Rhea" id="RHEA:11098"/>
    </physiologicalReaction>
</comment>
<dbReference type="NCBIfam" id="NF000942">
    <property type="entry name" value="PRK00094.1-4"/>
    <property type="match status" value="1"/>
</dbReference>
<feature type="binding site" evidence="13">
    <location>
        <position position="11"/>
    </location>
    <ligand>
        <name>NADPH</name>
        <dbReference type="ChEBI" id="CHEBI:57783"/>
    </ligand>
</feature>
<dbReference type="Proteomes" id="UP000028547">
    <property type="component" value="Unassembled WGS sequence"/>
</dbReference>
<dbReference type="InterPro" id="IPR006109">
    <property type="entry name" value="G3P_DH_NAD-dep_C"/>
</dbReference>
<feature type="binding site" evidence="16">
    <location>
        <position position="140"/>
    </location>
    <ligand>
        <name>NAD(+)</name>
        <dbReference type="ChEBI" id="CHEBI:57540"/>
    </ligand>
</feature>
<evidence type="ECO:0000256" key="2">
    <source>
        <dbReference type="ARBA" id="ARBA00022516"/>
    </source>
</evidence>
<feature type="binding site" evidence="13">
    <location>
        <position position="10"/>
    </location>
    <ligand>
        <name>NADPH</name>
        <dbReference type="ChEBI" id="CHEBI:57783"/>
    </ligand>
</feature>
<protein>
    <recommendedName>
        <fullName evidence="11 13">Glycerol-3-phosphate dehydrogenase [NAD(P)+]</fullName>
        <ecNumber evidence="10 13">1.1.1.94</ecNumber>
    </recommendedName>
    <alternativeName>
        <fullName evidence="13">NAD(P)(+)-dependent glycerol-3-phosphate dehydrogenase</fullName>
    </alternativeName>
    <alternativeName>
        <fullName evidence="12 13">NAD(P)H-dependent dihydroxyacetone-phosphate reductase</fullName>
    </alternativeName>
</protein>
<keyword evidence="4 13" id="KW-0560">Oxidoreductase</keyword>
<evidence type="ECO:0000256" key="7">
    <source>
        <dbReference type="ARBA" id="ARBA00023209"/>
    </source>
</evidence>
<feature type="domain" description="Glycerol-3-phosphate dehydrogenase NAD-dependent C-terminal" evidence="19">
    <location>
        <begin position="180"/>
        <end position="320"/>
    </location>
</feature>
<dbReference type="InterPro" id="IPR011128">
    <property type="entry name" value="G3P_DH_NAD-dep_N"/>
</dbReference>
<feature type="binding site" evidence="13">
    <location>
        <position position="255"/>
    </location>
    <ligand>
        <name>NADPH</name>
        <dbReference type="ChEBI" id="CHEBI:57783"/>
    </ligand>
</feature>
<dbReference type="InterPro" id="IPR013328">
    <property type="entry name" value="6PGD_dom2"/>
</dbReference>
<comment type="catalytic activity">
    <reaction evidence="13">
        <text>sn-glycerol 3-phosphate + NAD(+) = dihydroxyacetone phosphate + NADH + H(+)</text>
        <dbReference type="Rhea" id="RHEA:11092"/>
        <dbReference type="ChEBI" id="CHEBI:15378"/>
        <dbReference type="ChEBI" id="CHEBI:57540"/>
        <dbReference type="ChEBI" id="CHEBI:57597"/>
        <dbReference type="ChEBI" id="CHEBI:57642"/>
        <dbReference type="ChEBI" id="CHEBI:57945"/>
        <dbReference type="EC" id="1.1.1.94"/>
    </reaction>
</comment>
<proteinExistence type="inferred from homology"/>
<dbReference type="PROSITE" id="PS00957">
    <property type="entry name" value="NAD_G3PDH"/>
    <property type="match status" value="1"/>
</dbReference>
<comment type="similarity">
    <text evidence="1 13 17">Belongs to the NAD-dependent glycerol-3-phosphate dehydrogenase family.</text>
</comment>
<evidence type="ECO:0000256" key="1">
    <source>
        <dbReference type="ARBA" id="ARBA00011009"/>
    </source>
</evidence>
<feature type="binding site" evidence="13">
    <location>
        <position position="48"/>
    </location>
    <ligand>
        <name>NADPH</name>
        <dbReference type="ChEBI" id="CHEBI:57783"/>
    </ligand>
</feature>
<keyword evidence="8 13" id="KW-1208">Phospholipid metabolism</keyword>
<dbReference type="Gene3D" id="1.10.1040.10">
    <property type="entry name" value="N-(1-d-carboxylethyl)-l-norvaline Dehydrogenase, domain 2"/>
    <property type="match status" value="1"/>
</dbReference>